<dbReference type="EMBL" id="CP022743">
    <property type="protein sequence ID" value="ASU32481.1"/>
    <property type="molecule type" value="Genomic_DNA"/>
</dbReference>
<evidence type="ECO:0000313" key="4">
    <source>
        <dbReference type="EMBL" id="ASU32481.1"/>
    </source>
</evidence>
<dbReference type="PANTHER" id="PTHR33308:SF9">
    <property type="entry name" value="PEPTIDOGLYCAN HYDROLASE FLGJ"/>
    <property type="match status" value="1"/>
</dbReference>
<protein>
    <recommendedName>
        <fullName evidence="3">Mannosyl-glycoprotein endo-beta-N-acetylglucosamidase-like domain-containing protein</fullName>
    </recommendedName>
</protein>
<reference evidence="4 5" key="1">
    <citation type="submission" date="2017-08" db="EMBL/GenBank/DDBJ databases">
        <title>Complete genome sequence of Mucilaginibacter sp. strain BJC16-A31.</title>
        <authorList>
            <consortium name="Henan University of Science and Technology"/>
            <person name="You X."/>
        </authorList>
    </citation>
    <scope>NUCLEOTIDE SEQUENCE [LARGE SCALE GENOMIC DNA]</scope>
    <source>
        <strain evidence="4 5">BJC16-A31</strain>
    </source>
</reference>
<dbReference type="RefSeq" id="WP_094569065.1">
    <property type="nucleotide sequence ID" value="NZ_CP022743.1"/>
</dbReference>
<feature type="chain" id="PRO_5012420327" description="Mannosyl-glycoprotein endo-beta-N-acetylglucosamidase-like domain-containing protein" evidence="2">
    <location>
        <begin position="20"/>
        <end position="182"/>
    </location>
</feature>
<organism evidence="4 5">
    <name type="scientific">Mucilaginibacter xinganensis</name>
    <dbReference type="NCBI Taxonomy" id="1234841"/>
    <lineage>
        <taxon>Bacteria</taxon>
        <taxon>Pseudomonadati</taxon>
        <taxon>Bacteroidota</taxon>
        <taxon>Sphingobacteriia</taxon>
        <taxon>Sphingobacteriales</taxon>
        <taxon>Sphingobacteriaceae</taxon>
        <taxon>Mucilaginibacter</taxon>
    </lineage>
</organism>
<evidence type="ECO:0000256" key="1">
    <source>
        <dbReference type="ARBA" id="ARBA00022801"/>
    </source>
</evidence>
<feature type="signal peptide" evidence="2">
    <location>
        <begin position="1"/>
        <end position="19"/>
    </location>
</feature>
<keyword evidence="2" id="KW-0732">Signal</keyword>
<keyword evidence="5" id="KW-1185">Reference proteome</keyword>
<dbReference type="GO" id="GO:0004040">
    <property type="term" value="F:amidase activity"/>
    <property type="evidence" value="ECO:0007669"/>
    <property type="project" value="InterPro"/>
</dbReference>
<proteinExistence type="predicted"/>
<dbReference type="SMART" id="SM00047">
    <property type="entry name" value="LYZ2"/>
    <property type="match status" value="1"/>
</dbReference>
<feature type="domain" description="Mannosyl-glycoprotein endo-beta-N-acetylglucosamidase-like" evidence="3">
    <location>
        <begin position="16"/>
        <end position="161"/>
    </location>
</feature>
<dbReference type="Pfam" id="PF01832">
    <property type="entry name" value="Glucosaminidase"/>
    <property type="match status" value="1"/>
</dbReference>
<dbReference type="OrthoDB" id="977752at2"/>
<dbReference type="Proteomes" id="UP000215002">
    <property type="component" value="Chromosome"/>
</dbReference>
<evidence type="ECO:0000256" key="2">
    <source>
        <dbReference type="SAM" id="SignalP"/>
    </source>
</evidence>
<name>A0A223NSJ5_9SPHI</name>
<keyword evidence="1" id="KW-0378">Hydrolase</keyword>
<dbReference type="AlphaFoldDB" id="A0A223NSJ5"/>
<dbReference type="InterPro" id="IPR002901">
    <property type="entry name" value="MGlyc_endo_b_GlcNAc-like_dom"/>
</dbReference>
<dbReference type="InterPro" id="IPR051056">
    <property type="entry name" value="Glycosyl_Hydrolase_73"/>
</dbReference>
<dbReference type="PANTHER" id="PTHR33308">
    <property type="entry name" value="PEPTIDOGLYCAN HYDROLASE FLGJ"/>
    <property type="match status" value="1"/>
</dbReference>
<dbReference type="Gene3D" id="1.10.530.10">
    <property type="match status" value="1"/>
</dbReference>
<evidence type="ECO:0000259" key="3">
    <source>
        <dbReference type="SMART" id="SM00047"/>
    </source>
</evidence>
<dbReference type="KEGG" id="muc:MuYL_0578"/>
<evidence type="ECO:0000313" key="5">
    <source>
        <dbReference type="Proteomes" id="UP000215002"/>
    </source>
</evidence>
<accession>A0A223NSJ5</accession>
<gene>
    <name evidence="4" type="ORF">MuYL_0578</name>
</gene>
<sequence length="182" mass="20352">MKKLVLVALLLASTLLVSAQKNTAKSYIEQFKDDAIKIMHETGVPASIVLGVAMHESGCGNSTLAQNLNNQFGVKGGGGAVFYKHKKLVKTKYKRYDSVFDSFQDFARIMTERREFSGLADKFTHFDYTGWAKGIQSRGYCSSHKWAAQVMGLIKKYQLYDLDENPANKQNTANQDQIAQNN</sequence>